<dbReference type="FunFam" id="2.30.29.30:FF:000403">
    <property type="entry name" value="Unplaced genomic scaffold supercont1.125, whole genome shotgun sequence"/>
    <property type="match status" value="1"/>
</dbReference>
<evidence type="ECO:0000259" key="2">
    <source>
        <dbReference type="Pfam" id="PF07933"/>
    </source>
</evidence>
<organism evidence="3 4">
    <name type="scientific">Cutaneotrichosporon cavernicola</name>
    <dbReference type="NCBI Taxonomy" id="279322"/>
    <lineage>
        <taxon>Eukaryota</taxon>
        <taxon>Fungi</taxon>
        <taxon>Dikarya</taxon>
        <taxon>Basidiomycota</taxon>
        <taxon>Agaricomycotina</taxon>
        <taxon>Tremellomycetes</taxon>
        <taxon>Trichosporonales</taxon>
        <taxon>Trichosporonaceae</taxon>
        <taxon>Cutaneotrichosporon</taxon>
    </lineage>
</organism>
<keyword evidence="4" id="KW-1185">Reference proteome</keyword>
<dbReference type="InterPro" id="IPR011993">
    <property type="entry name" value="PH-like_dom_sf"/>
</dbReference>
<dbReference type="GO" id="GO:0006897">
    <property type="term" value="P:endocytosis"/>
    <property type="evidence" value="ECO:0007669"/>
    <property type="project" value="InterPro"/>
</dbReference>
<dbReference type="Gene3D" id="2.30.29.30">
    <property type="entry name" value="Pleckstrin-homology domain (PH domain)/Phosphotyrosine-binding domain (PTB)"/>
    <property type="match status" value="1"/>
</dbReference>
<proteinExistence type="predicted"/>
<evidence type="ECO:0000256" key="1">
    <source>
        <dbReference type="SAM" id="MobiDB-lite"/>
    </source>
</evidence>
<accession>A0AA48IEK0</accession>
<feature type="compositionally biased region" description="Pro residues" evidence="1">
    <location>
        <begin position="182"/>
        <end position="192"/>
    </location>
</feature>
<dbReference type="Pfam" id="PF07933">
    <property type="entry name" value="DUF1681"/>
    <property type="match status" value="1"/>
</dbReference>
<evidence type="ECO:0000313" key="3">
    <source>
        <dbReference type="EMBL" id="BEI88483.1"/>
    </source>
</evidence>
<dbReference type="KEGG" id="ccac:CcaHIS019_0112010"/>
<dbReference type="EMBL" id="AP028212">
    <property type="protein sequence ID" value="BEI88483.1"/>
    <property type="molecule type" value="Genomic_DNA"/>
</dbReference>
<reference evidence="3" key="1">
    <citation type="journal article" date="2023" name="BMC Genomics">
        <title>Chromosome-level genome assemblies of Cutaneotrichosporon spp. (Trichosporonales, Basidiomycota) reveal imbalanced evolution between nucleotide sequences and chromosome synteny.</title>
        <authorList>
            <person name="Kobayashi Y."/>
            <person name="Kayamori A."/>
            <person name="Aoki K."/>
            <person name="Shiwa Y."/>
            <person name="Matsutani M."/>
            <person name="Fujita N."/>
            <person name="Sugita T."/>
            <person name="Iwasaki W."/>
            <person name="Tanaka N."/>
            <person name="Takashima M."/>
        </authorList>
    </citation>
    <scope>NUCLEOTIDE SEQUENCE</scope>
    <source>
        <strain evidence="3">HIS019</strain>
    </source>
</reference>
<evidence type="ECO:0000313" key="4">
    <source>
        <dbReference type="Proteomes" id="UP001233271"/>
    </source>
</evidence>
<feature type="domain" description="NECAP PHear" evidence="2">
    <location>
        <begin position="8"/>
        <end position="160"/>
    </location>
</feature>
<sequence length="192" mass="21413">MDKLTEEIESVSFVAREVMVYQVPPRTSAQGYKAAEWDVEKFLWKGRLRVIQVGARCDIRLEDPNTGELFAQATYASPWTQVEPVLDSSRYFVLRVEGDGGQRAYIGIGFLERSESFDFQVALQAVAKRSTQPDDEDKPQNRAPPKDYSLKEGQTFSIKLPGRDKPAAPKPSASEGGGLFSLPPPPPPGRRR</sequence>
<dbReference type="AlphaFoldDB" id="A0AA48IEK0"/>
<gene>
    <name evidence="3" type="ORF">CcaverHIS019_0112010</name>
</gene>
<dbReference type="Proteomes" id="UP001233271">
    <property type="component" value="Chromosome 1"/>
</dbReference>
<dbReference type="InterPro" id="IPR012466">
    <property type="entry name" value="NECAP_PHear"/>
</dbReference>
<dbReference type="CDD" id="cd13228">
    <property type="entry name" value="PHear_NECAP"/>
    <property type="match status" value="1"/>
</dbReference>
<feature type="compositionally biased region" description="Basic and acidic residues" evidence="1">
    <location>
        <begin position="138"/>
        <end position="150"/>
    </location>
</feature>
<dbReference type="RefSeq" id="XP_060453749.1">
    <property type="nucleotide sequence ID" value="XM_060596792.1"/>
</dbReference>
<dbReference type="GeneID" id="85492354"/>
<dbReference type="PANTHER" id="PTHR12847">
    <property type="entry name" value="ATP-BINDING CASSETTE ABC TRANSPORTER-RELATED"/>
    <property type="match status" value="1"/>
</dbReference>
<dbReference type="PANTHER" id="PTHR12847:SF9">
    <property type="entry name" value="NECAP-LIKE PROTEIN CG9132"/>
    <property type="match status" value="1"/>
</dbReference>
<dbReference type="GO" id="GO:0030125">
    <property type="term" value="C:clathrin vesicle coat"/>
    <property type="evidence" value="ECO:0007669"/>
    <property type="project" value="TreeGrafter"/>
</dbReference>
<dbReference type="SUPFAM" id="SSF50729">
    <property type="entry name" value="PH domain-like"/>
    <property type="match status" value="1"/>
</dbReference>
<name>A0AA48IEK0_9TREE</name>
<protein>
    <recommendedName>
        <fullName evidence="2">NECAP PHear domain-containing protein</fullName>
    </recommendedName>
</protein>
<feature type="region of interest" description="Disordered" evidence="1">
    <location>
        <begin position="128"/>
        <end position="192"/>
    </location>
</feature>